<comment type="caution">
    <text evidence="1">The sequence shown here is derived from an EMBL/GenBank/DDBJ whole genome shotgun (WGS) entry which is preliminary data.</text>
</comment>
<dbReference type="eggNOG" id="ENOG5030KQJ">
    <property type="taxonomic scope" value="Bacteria"/>
</dbReference>
<dbReference type="Proteomes" id="UP000019102">
    <property type="component" value="Unassembled WGS sequence"/>
</dbReference>
<gene>
    <name evidence="1" type="ORF">JCM21714_4665</name>
</gene>
<dbReference type="OrthoDB" id="9342777at2"/>
<dbReference type="STRING" id="1298598.JCM21714_4665"/>
<dbReference type="AlphaFoldDB" id="W4VR03"/>
<dbReference type="Pfam" id="PF19136">
    <property type="entry name" value="DUF5819"/>
    <property type="match status" value="1"/>
</dbReference>
<name>W4VR03_9BACI</name>
<evidence type="ECO:0000313" key="1">
    <source>
        <dbReference type="EMBL" id="GAE95424.1"/>
    </source>
</evidence>
<keyword evidence="2" id="KW-1185">Reference proteome</keyword>
<dbReference type="InterPro" id="IPR043857">
    <property type="entry name" value="DUF5819"/>
</dbReference>
<reference evidence="1 2" key="1">
    <citation type="journal article" date="2014" name="Genome Announc.">
        <title>Draft Genome Sequence of the Boron-Tolerant and Moderately Halotolerant Bacterium Gracilibacillus boraciitolerans JCM 21714T.</title>
        <authorList>
            <person name="Ahmed I."/>
            <person name="Oshima K."/>
            <person name="Suda W."/>
            <person name="Kitamura K."/>
            <person name="Iida T."/>
            <person name="Ohmori Y."/>
            <person name="Fujiwara T."/>
            <person name="Hattori M."/>
            <person name="Ohkuma M."/>
        </authorList>
    </citation>
    <scope>NUCLEOTIDE SEQUENCE [LARGE SCALE GENOMIC DNA]</scope>
    <source>
        <strain evidence="1 2">JCM 21714</strain>
    </source>
</reference>
<evidence type="ECO:0000313" key="2">
    <source>
        <dbReference type="Proteomes" id="UP000019102"/>
    </source>
</evidence>
<accession>W4VR03</accession>
<sequence length="224" mass="26221">MLKSKGRTIILKSLIIFLAILLIFHFCITTLHSGPINPISVKFKPFTDKYVDNFFRQSWHLFAPEPLTNNYTMFVQVKLRNNNTESEWYNITDPLVRANNDSVFTPYNRMLRVGLGYINSYNLGVTDVLTVKIMNKSLEKSDDTSRYDELAEITQSEVEKVLYRYASSYAKKIYDEKDIDKIRILINSTEAVPYSKRNDKEYQPEENFTTLEWKELNNNVVAFP</sequence>
<protein>
    <submittedName>
        <fullName evidence="1">Uncharacterized protein</fullName>
    </submittedName>
</protein>
<proteinExistence type="predicted"/>
<dbReference type="EMBL" id="BAVS01000058">
    <property type="protein sequence ID" value="GAE95424.1"/>
    <property type="molecule type" value="Genomic_DNA"/>
</dbReference>
<organism evidence="1 2">
    <name type="scientific">Gracilibacillus boraciitolerans JCM 21714</name>
    <dbReference type="NCBI Taxonomy" id="1298598"/>
    <lineage>
        <taxon>Bacteria</taxon>
        <taxon>Bacillati</taxon>
        <taxon>Bacillota</taxon>
        <taxon>Bacilli</taxon>
        <taxon>Bacillales</taxon>
        <taxon>Bacillaceae</taxon>
        <taxon>Gracilibacillus</taxon>
    </lineage>
</organism>